<keyword evidence="8" id="KW-1185">Reference proteome</keyword>
<evidence type="ECO:0000256" key="2">
    <source>
        <dbReference type="ARBA" id="ARBA00022723"/>
    </source>
</evidence>
<evidence type="ECO:0000256" key="1">
    <source>
        <dbReference type="ARBA" id="ARBA00005495"/>
    </source>
</evidence>
<dbReference type="GO" id="GO:0046872">
    <property type="term" value="F:metal ion binding"/>
    <property type="evidence" value="ECO:0007669"/>
    <property type="project" value="UniProtKB-KW"/>
</dbReference>
<dbReference type="Proteomes" id="UP000019804">
    <property type="component" value="Unassembled WGS sequence"/>
</dbReference>
<accession>A0A017SH13</accession>
<protein>
    <recommendedName>
        <fullName evidence="6">CENP-V/GFA domain-containing protein</fullName>
    </recommendedName>
</protein>
<name>A0A017SH13_ASPRC</name>
<reference evidence="8" key="1">
    <citation type="journal article" date="2014" name="Nat. Commun.">
        <title>Genomic adaptations of the halophilic Dead Sea filamentous fungus Eurotium rubrum.</title>
        <authorList>
            <person name="Kis-Papo T."/>
            <person name="Weig A.R."/>
            <person name="Riley R."/>
            <person name="Persoh D."/>
            <person name="Salamov A."/>
            <person name="Sun H."/>
            <person name="Lipzen A."/>
            <person name="Wasser S.P."/>
            <person name="Rambold G."/>
            <person name="Grigoriev I.V."/>
            <person name="Nevo E."/>
        </authorList>
    </citation>
    <scope>NUCLEOTIDE SEQUENCE [LARGE SCALE GENOMIC DNA]</scope>
    <source>
        <strain evidence="8">CBS 135680</strain>
    </source>
</reference>
<feature type="region of interest" description="Disordered" evidence="5">
    <location>
        <begin position="1"/>
        <end position="21"/>
    </location>
</feature>
<dbReference type="RefSeq" id="XP_040639233.1">
    <property type="nucleotide sequence ID" value="XM_040784217.1"/>
</dbReference>
<keyword evidence="3" id="KW-0862">Zinc</keyword>
<evidence type="ECO:0000256" key="5">
    <source>
        <dbReference type="SAM" id="MobiDB-lite"/>
    </source>
</evidence>
<dbReference type="Pfam" id="PF04828">
    <property type="entry name" value="GFA"/>
    <property type="match status" value="1"/>
</dbReference>
<dbReference type="OrthoDB" id="9970124at2759"/>
<dbReference type="GeneID" id="63699341"/>
<gene>
    <name evidence="7" type="ORF">EURHEDRAFT_454679</name>
</gene>
<dbReference type="HOGENOM" id="CLU_079143_2_0_1"/>
<organism evidence="7 8">
    <name type="scientific">Aspergillus ruber (strain CBS 135680)</name>
    <dbReference type="NCBI Taxonomy" id="1388766"/>
    <lineage>
        <taxon>Eukaryota</taxon>
        <taxon>Fungi</taxon>
        <taxon>Dikarya</taxon>
        <taxon>Ascomycota</taxon>
        <taxon>Pezizomycotina</taxon>
        <taxon>Eurotiomycetes</taxon>
        <taxon>Eurotiomycetidae</taxon>
        <taxon>Eurotiales</taxon>
        <taxon>Aspergillaceae</taxon>
        <taxon>Aspergillus</taxon>
        <taxon>Aspergillus subgen. Aspergillus</taxon>
    </lineage>
</organism>
<dbReference type="PANTHER" id="PTHR33337:SF40">
    <property type="entry name" value="CENP-V_GFA DOMAIN-CONTAINING PROTEIN-RELATED"/>
    <property type="match status" value="1"/>
</dbReference>
<dbReference type="PANTHER" id="PTHR33337">
    <property type="entry name" value="GFA DOMAIN-CONTAINING PROTEIN"/>
    <property type="match status" value="1"/>
</dbReference>
<keyword evidence="4" id="KW-0456">Lyase</keyword>
<dbReference type="GO" id="GO:0016846">
    <property type="term" value="F:carbon-sulfur lyase activity"/>
    <property type="evidence" value="ECO:0007669"/>
    <property type="project" value="InterPro"/>
</dbReference>
<dbReference type="InterPro" id="IPR011057">
    <property type="entry name" value="Mss4-like_sf"/>
</dbReference>
<dbReference type="SUPFAM" id="SSF51316">
    <property type="entry name" value="Mss4-like"/>
    <property type="match status" value="1"/>
</dbReference>
<evidence type="ECO:0000259" key="6">
    <source>
        <dbReference type="PROSITE" id="PS51891"/>
    </source>
</evidence>
<comment type="similarity">
    <text evidence="1">Belongs to the Gfa family.</text>
</comment>
<sequence>MATKDACGAAPGTHATHKPLPKEEAWKHRPPYLIQAPEDFGEIKWRGKCHCGQISYSLNMERPLNAKFCHCRGCQLMHGAPFQWAAIFPKSSITFDRGVRGLEFYCSSHYTREYEVPAKVSCSYCRTPIMDEGRNVCLLFPESIEFGKDEEEFDRVKECFEVSSHIFYSKRMVEIPDGKPKWAGMDEASELLDDYGNVKPE</sequence>
<evidence type="ECO:0000313" key="7">
    <source>
        <dbReference type="EMBL" id="EYE95545.1"/>
    </source>
</evidence>
<dbReference type="Gene3D" id="3.90.1590.10">
    <property type="entry name" value="glutathione-dependent formaldehyde- activating enzyme (gfa)"/>
    <property type="match status" value="1"/>
</dbReference>
<keyword evidence="2" id="KW-0479">Metal-binding</keyword>
<dbReference type="PROSITE" id="PS51891">
    <property type="entry name" value="CENP_V_GFA"/>
    <property type="match status" value="1"/>
</dbReference>
<feature type="domain" description="CENP-V/GFA" evidence="6">
    <location>
        <begin position="45"/>
        <end position="183"/>
    </location>
</feature>
<proteinExistence type="inferred from homology"/>
<evidence type="ECO:0000256" key="4">
    <source>
        <dbReference type="ARBA" id="ARBA00023239"/>
    </source>
</evidence>
<dbReference type="AlphaFoldDB" id="A0A017SH13"/>
<dbReference type="InterPro" id="IPR006913">
    <property type="entry name" value="CENP-V/GFA"/>
</dbReference>
<evidence type="ECO:0000256" key="3">
    <source>
        <dbReference type="ARBA" id="ARBA00022833"/>
    </source>
</evidence>
<evidence type="ECO:0000313" key="8">
    <source>
        <dbReference type="Proteomes" id="UP000019804"/>
    </source>
</evidence>
<dbReference type="EMBL" id="KK088421">
    <property type="protein sequence ID" value="EYE95545.1"/>
    <property type="molecule type" value="Genomic_DNA"/>
</dbReference>
<dbReference type="STRING" id="1388766.A0A017SH13"/>